<keyword evidence="4" id="KW-0788">Thiol protease</keyword>
<evidence type="ECO:0000256" key="2">
    <source>
        <dbReference type="ARBA" id="ARBA00022670"/>
    </source>
</evidence>
<dbReference type="PROSITE" id="PS51935">
    <property type="entry name" value="NLPC_P60"/>
    <property type="match status" value="1"/>
</dbReference>
<dbReference type="AlphaFoldDB" id="A0A9X2M825"/>
<name>A0A9X2M825_9FIRM</name>
<keyword evidence="9" id="KW-1185">Reference proteome</keyword>
<dbReference type="InterPro" id="IPR051202">
    <property type="entry name" value="Peptidase_C40"/>
</dbReference>
<accession>A0A9X2M825</accession>
<proteinExistence type="inferred from homology"/>
<evidence type="ECO:0000256" key="1">
    <source>
        <dbReference type="ARBA" id="ARBA00007074"/>
    </source>
</evidence>
<evidence type="ECO:0000256" key="4">
    <source>
        <dbReference type="ARBA" id="ARBA00022807"/>
    </source>
</evidence>
<dbReference type="SUPFAM" id="SSF50044">
    <property type="entry name" value="SH3-domain"/>
    <property type="match status" value="1"/>
</dbReference>
<keyword evidence="2" id="KW-0645">Protease</keyword>
<dbReference type="PANTHER" id="PTHR47053">
    <property type="entry name" value="MUREIN DD-ENDOPEPTIDASE MEPH-RELATED"/>
    <property type="match status" value="1"/>
</dbReference>
<keyword evidence="3" id="KW-0378">Hydrolase</keyword>
<comment type="caution">
    <text evidence="8">The sequence shown here is derived from an EMBL/GenBank/DDBJ whole genome shotgun (WGS) entry which is preliminary data.</text>
</comment>
<keyword evidence="5" id="KW-0732">Signal</keyword>
<dbReference type="InterPro" id="IPR003646">
    <property type="entry name" value="SH3-like_bac-type"/>
</dbReference>
<dbReference type="PANTHER" id="PTHR47053:SF1">
    <property type="entry name" value="MUREIN DD-ENDOPEPTIDASE MEPH-RELATED"/>
    <property type="match status" value="1"/>
</dbReference>
<dbReference type="SMART" id="SM00287">
    <property type="entry name" value="SH3b"/>
    <property type="match status" value="2"/>
</dbReference>
<feature type="domain" description="NlpC/P60" evidence="7">
    <location>
        <begin position="208"/>
        <end position="330"/>
    </location>
</feature>
<evidence type="ECO:0000256" key="3">
    <source>
        <dbReference type="ARBA" id="ARBA00022801"/>
    </source>
</evidence>
<organism evidence="8 9">
    <name type="scientific">Terrisporobacter muris</name>
    <dbReference type="NCBI Taxonomy" id="2963284"/>
    <lineage>
        <taxon>Bacteria</taxon>
        <taxon>Bacillati</taxon>
        <taxon>Bacillota</taxon>
        <taxon>Clostridia</taxon>
        <taxon>Peptostreptococcales</taxon>
        <taxon>Peptostreptococcaceae</taxon>
        <taxon>Terrisporobacter</taxon>
    </lineage>
</organism>
<evidence type="ECO:0000313" key="8">
    <source>
        <dbReference type="EMBL" id="MCR1822547.1"/>
    </source>
</evidence>
<feature type="domain" description="SH3b" evidence="6">
    <location>
        <begin position="46"/>
        <end position="111"/>
    </location>
</feature>
<dbReference type="SUPFAM" id="SSF54001">
    <property type="entry name" value="Cysteine proteinases"/>
    <property type="match status" value="1"/>
</dbReference>
<dbReference type="Pfam" id="PF00877">
    <property type="entry name" value="NLPC_P60"/>
    <property type="match status" value="1"/>
</dbReference>
<gene>
    <name evidence="8" type="ORF">NSA58_07085</name>
</gene>
<evidence type="ECO:0000313" key="9">
    <source>
        <dbReference type="Proteomes" id="UP001140817"/>
    </source>
</evidence>
<comment type="similarity">
    <text evidence="1">Belongs to the peptidase C40 family.</text>
</comment>
<evidence type="ECO:0000259" key="6">
    <source>
        <dbReference type="PROSITE" id="PS51781"/>
    </source>
</evidence>
<sequence length="331" mass="36225">MIFNKNKKVISKAMAVGMLTTSMLPVVALNENVEAKQVTSSTQREKATKVVEVRCYALNVRKGPSTDDSIAGTVTEGTQLKYISTCSNGWYKVEYKGSTRYISNDYSKLKTISGTSNENNDTITRVGKVTSTKLNVRKGPGTNYSVKKTIKKGSVVGVIKSYSNGWSKVKLSNSLTGYVSSDYMKIYSGDSSDIKVSYTKKSTSSTTNKKIDTVVSAVKAQVGKPYVYGAAGPNSFDCSGLTYYCYKKAGIYLNRSSRDQASNGKYVSKSNLKPGDLIFFNSGTNTIRHVGMYVGNNKFVHSPSPGKTVRYESLSTSYYVKGYVTARRIID</sequence>
<feature type="domain" description="SH3b" evidence="6">
    <location>
        <begin position="124"/>
        <end position="188"/>
    </location>
</feature>
<dbReference type="InterPro" id="IPR000064">
    <property type="entry name" value="NLP_P60_dom"/>
</dbReference>
<dbReference type="GO" id="GO:0006508">
    <property type="term" value="P:proteolysis"/>
    <property type="evidence" value="ECO:0007669"/>
    <property type="project" value="UniProtKB-KW"/>
</dbReference>
<protein>
    <submittedName>
        <fullName evidence="8">NlpC/P60 family protein</fullName>
    </submittedName>
</protein>
<dbReference type="Pfam" id="PF08239">
    <property type="entry name" value="SH3_3"/>
    <property type="match status" value="2"/>
</dbReference>
<dbReference type="Gene3D" id="3.90.1720.10">
    <property type="entry name" value="endopeptidase domain like (from Nostoc punctiforme)"/>
    <property type="match status" value="1"/>
</dbReference>
<feature type="signal peptide" evidence="5">
    <location>
        <begin position="1"/>
        <end position="28"/>
    </location>
</feature>
<evidence type="ECO:0000256" key="5">
    <source>
        <dbReference type="SAM" id="SignalP"/>
    </source>
</evidence>
<dbReference type="GO" id="GO:0008234">
    <property type="term" value="F:cysteine-type peptidase activity"/>
    <property type="evidence" value="ECO:0007669"/>
    <property type="project" value="UniProtKB-KW"/>
</dbReference>
<reference evidence="8" key="1">
    <citation type="submission" date="2022-07" db="EMBL/GenBank/DDBJ databases">
        <title>Enhanced cultured diversity of the mouse gut microbiota enables custom-made synthetic communities.</title>
        <authorList>
            <person name="Afrizal A."/>
        </authorList>
    </citation>
    <scope>NUCLEOTIDE SEQUENCE</scope>
    <source>
        <strain evidence="8">DSM 29186</strain>
    </source>
</reference>
<dbReference type="RefSeq" id="WP_074429450.1">
    <property type="nucleotide sequence ID" value="NZ_JANKBY010000062.1"/>
</dbReference>
<dbReference type="Proteomes" id="UP001140817">
    <property type="component" value="Unassembled WGS sequence"/>
</dbReference>
<dbReference type="Gene3D" id="2.30.30.40">
    <property type="entry name" value="SH3 Domains"/>
    <property type="match status" value="2"/>
</dbReference>
<feature type="chain" id="PRO_5040900736" evidence="5">
    <location>
        <begin position="29"/>
        <end position="331"/>
    </location>
</feature>
<dbReference type="EMBL" id="JANKBY010000062">
    <property type="protein sequence ID" value="MCR1822547.1"/>
    <property type="molecule type" value="Genomic_DNA"/>
</dbReference>
<dbReference type="InterPro" id="IPR038765">
    <property type="entry name" value="Papain-like_cys_pep_sf"/>
</dbReference>
<dbReference type="InterPro" id="IPR036028">
    <property type="entry name" value="SH3-like_dom_sf"/>
</dbReference>
<dbReference type="PROSITE" id="PS51781">
    <property type="entry name" value="SH3B"/>
    <property type="match status" value="2"/>
</dbReference>
<evidence type="ECO:0000259" key="7">
    <source>
        <dbReference type="PROSITE" id="PS51935"/>
    </source>
</evidence>